<proteinExistence type="predicted"/>
<accession>A0A3P8CX20</accession>
<evidence type="ECO:0000313" key="2">
    <source>
        <dbReference type="EMBL" id="VDO92568.1"/>
    </source>
</evidence>
<evidence type="ECO:0000313" key="4">
    <source>
        <dbReference type="WBParaSite" id="HPBE_0001253301-mRNA-1"/>
    </source>
</evidence>
<dbReference type="AlphaFoldDB" id="A0A183FVX7"/>
<feature type="region of interest" description="Disordered" evidence="1">
    <location>
        <begin position="1"/>
        <end position="41"/>
    </location>
</feature>
<gene>
    <name evidence="2" type="ORF">HPBE_LOCUS12534</name>
</gene>
<evidence type="ECO:0000256" key="1">
    <source>
        <dbReference type="SAM" id="MobiDB-lite"/>
    </source>
</evidence>
<reference evidence="4" key="2">
    <citation type="submission" date="2019-09" db="UniProtKB">
        <authorList>
            <consortium name="WormBaseParasite"/>
        </authorList>
    </citation>
    <scope>IDENTIFICATION</scope>
</reference>
<reference evidence="2 3" key="1">
    <citation type="submission" date="2018-11" db="EMBL/GenBank/DDBJ databases">
        <authorList>
            <consortium name="Pathogen Informatics"/>
        </authorList>
    </citation>
    <scope>NUCLEOTIDE SEQUENCE [LARGE SCALE GENOMIC DNA]</scope>
</reference>
<evidence type="ECO:0000313" key="3">
    <source>
        <dbReference type="Proteomes" id="UP000050761"/>
    </source>
</evidence>
<sequence length="197" mass="22591">MRSQRMLTSPANTRASMEARREVLRNPPPPTPPRSNHSENGRMAEIKLIIAADESWCYHCTSPMKTLSRDMKKTIQQFLQLRRATYPEVSTEECVNAKNLSLLHKQKCRHRHCTTISLVDHNQGGASFVLRGCAENFGAVDEKYLEKQGDNSCTRYIFFTYLLSKIQLYNHLPTSRLRTAMEMSFLISYNPSSSSRS</sequence>
<dbReference type="WBParaSite" id="HPBE_0001253301-mRNA-1">
    <property type="protein sequence ID" value="HPBE_0001253301-mRNA-1"/>
    <property type="gene ID" value="HPBE_0001253301"/>
</dbReference>
<name>A0A183FVX7_HELPZ</name>
<protein>
    <submittedName>
        <fullName evidence="2 4">Uncharacterized protein</fullName>
    </submittedName>
</protein>
<dbReference type="EMBL" id="UZAH01027539">
    <property type="protein sequence ID" value="VDO92568.1"/>
    <property type="molecule type" value="Genomic_DNA"/>
</dbReference>
<feature type="compositionally biased region" description="Polar residues" evidence="1">
    <location>
        <begin position="1"/>
        <end position="15"/>
    </location>
</feature>
<dbReference type="Proteomes" id="UP000050761">
    <property type="component" value="Unassembled WGS sequence"/>
</dbReference>
<keyword evidence="3" id="KW-1185">Reference proteome</keyword>
<accession>A0A183FVX7</accession>
<organism evidence="3 4">
    <name type="scientific">Heligmosomoides polygyrus</name>
    <name type="common">Parasitic roundworm</name>
    <dbReference type="NCBI Taxonomy" id="6339"/>
    <lineage>
        <taxon>Eukaryota</taxon>
        <taxon>Metazoa</taxon>
        <taxon>Ecdysozoa</taxon>
        <taxon>Nematoda</taxon>
        <taxon>Chromadorea</taxon>
        <taxon>Rhabditida</taxon>
        <taxon>Rhabditina</taxon>
        <taxon>Rhabditomorpha</taxon>
        <taxon>Strongyloidea</taxon>
        <taxon>Heligmosomidae</taxon>
        <taxon>Heligmosomoides</taxon>
    </lineage>
</organism>
<dbReference type="OrthoDB" id="5853760at2759"/>